<sequence>MGSISDETPRTEGTEPELVYPNRTGHYYRTLTYPPRPVWVRLDAILVRDPGTPRHVNGAGVIMRGERPGTLTHWLPTVDGDWMGRVNYSIQFADGRPDLQVRDQLVPAYALRPRRTGQSGPESDRPATREGRASPA</sequence>
<keyword evidence="3" id="KW-1185">Reference proteome</keyword>
<dbReference type="Proteomes" id="UP001611450">
    <property type="component" value="Unassembled WGS sequence"/>
</dbReference>
<dbReference type="EMBL" id="JBIRXV010000006">
    <property type="protein sequence ID" value="MFI2323685.1"/>
    <property type="molecule type" value="Genomic_DNA"/>
</dbReference>
<evidence type="ECO:0008006" key="4">
    <source>
        <dbReference type="Google" id="ProtNLM"/>
    </source>
</evidence>
<accession>A0ABW7WL44</accession>
<feature type="compositionally biased region" description="Basic and acidic residues" evidence="1">
    <location>
        <begin position="122"/>
        <end position="136"/>
    </location>
</feature>
<feature type="region of interest" description="Disordered" evidence="1">
    <location>
        <begin position="109"/>
        <end position="136"/>
    </location>
</feature>
<evidence type="ECO:0000313" key="2">
    <source>
        <dbReference type="EMBL" id="MFI2323685.1"/>
    </source>
</evidence>
<comment type="caution">
    <text evidence="2">The sequence shown here is derived from an EMBL/GenBank/DDBJ whole genome shotgun (WGS) entry which is preliminary data.</text>
</comment>
<proteinExistence type="predicted"/>
<organism evidence="2 3">
    <name type="scientific">Nocardia beijingensis</name>
    <dbReference type="NCBI Taxonomy" id="95162"/>
    <lineage>
        <taxon>Bacteria</taxon>
        <taxon>Bacillati</taxon>
        <taxon>Actinomycetota</taxon>
        <taxon>Actinomycetes</taxon>
        <taxon>Mycobacteriales</taxon>
        <taxon>Nocardiaceae</taxon>
        <taxon>Nocardia</taxon>
    </lineage>
</organism>
<evidence type="ECO:0000256" key="1">
    <source>
        <dbReference type="SAM" id="MobiDB-lite"/>
    </source>
</evidence>
<dbReference type="RefSeq" id="WP_396946955.1">
    <property type="nucleotide sequence ID" value="NZ_JBIRXV010000006.1"/>
</dbReference>
<reference evidence="2 3" key="1">
    <citation type="submission" date="2024-10" db="EMBL/GenBank/DDBJ databases">
        <title>The Natural Products Discovery Center: Release of the First 8490 Sequenced Strains for Exploring Actinobacteria Biosynthetic Diversity.</title>
        <authorList>
            <person name="Kalkreuter E."/>
            <person name="Kautsar S.A."/>
            <person name="Yang D."/>
            <person name="Bader C.D."/>
            <person name="Teijaro C.N."/>
            <person name="Fluegel L."/>
            <person name="Davis C.M."/>
            <person name="Simpson J.R."/>
            <person name="Lauterbach L."/>
            <person name="Steele A.D."/>
            <person name="Gui C."/>
            <person name="Meng S."/>
            <person name="Li G."/>
            <person name="Viehrig K."/>
            <person name="Ye F."/>
            <person name="Su P."/>
            <person name="Kiefer A.F."/>
            <person name="Nichols A."/>
            <person name="Cepeda A.J."/>
            <person name="Yan W."/>
            <person name="Fan B."/>
            <person name="Jiang Y."/>
            <person name="Adhikari A."/>
            <person name="Zheng C.-J."/>
            <person name="Schuster L."/>
            <person name="Cowan T.M."/>
            <person name="Smanski M.J."/>
            <person name="Chevrette M.G."/>
            <person name="De Carvalho L.P.S."/>
            <person name="Shen B."/>
        </authorList>
    </citation>
    <scope>NUCLEOTIDE SEQUENCE [LARGE SCALE GENOMIC DNA]</scope>
    <source>
        <strain evidence="2 3">NPDC019626</strain>
    </source>
</reference>
<evidence type="ECO:0000313" key="3">
    <source>
        <dbReference type="Proteomes" id="UP001611450"/>
    </source>
</evidence>
<protein>
    <recommendedName>
        <fullName evidence="4">DUF1214 domain-containing protein</fullName>
    </recommendedName>
</protein>
<gene>
    <name evidence="2" type="ORF">ACH47G_24670</name>
</gene>
<name>A0ABW7WL44_9NOCA</name>